<dbReference type="OrthoDB" id="2836272at2"/>
<dbReference type="RefSeq" id="WP_075398040.1">
    <property type="nucleotide sequence ID" value="NZ_MSDU01000013.1"/>
</dbReference>
<reference evidence="2 3" key="1">
    <citation type="submission" date="2016-12" db="EMBL/GenBank/DDBJ databases">
        <title>Domibacillus antri genome sequencing.</title>
        <authorList>
            <person name="Verma A."/>
            <person name="Krishnamurthi S."/>
        </authorList>
    </citation>
    <scope>NUCLEOTIDE SEQUENCE [LARGE SCALE GENOMIC DNA]</scope>
    <source>
        <strain evidence="2 3">XD80</strain>
    </source>
</reference>
<dbReference type="EMBL" id="MSDU01000013">
    <property type="protein sequence ID" value="OLN22910.1"/>
    <property type="molecule type" value="Genomic_DNA"/>
</dbReference>
<evidence type="ECO:0000313" key="2">
    <source>
        <dbReference type="EMBL" id="OLN22910.1"/>
    </source>
</evidence>
<dbReference type="AlphaFoldDB" id="A0A1Q8Q6F2"/>
<organism evidence="2 3">
    <name type="scientific">Domibacillus antri</name>
    <dbReference type="NCBI Taxonomy" id="1714264"/>
    <lineage>
        <taxon>Bacteria</taxon>
        <taxon>Bacillati</taxon>
        <taxon>Bacillota</taxon>
        <taxon>Bacilli</taxon>
        <taxon>Bacillales</taxon>
        <taxon>Bacillaceae</taxon>
        <taxon>Domibacillus</taxon>
    </lineage>
</organism>
<evidence type="ECO:0000313" key="3">
    <source>
        <dbReference type="Proteomes" id="UP000185568"/>
    </source>
</evidence>
<accession>A0A1Q8Q6F2</accession>
<sequence length="330" mass="39874">MKNIIEFLNYYERESKIFMPNEIFIDLRDERIKKGHRPFAFSYYYLINYLYRNAKYGDTQVTNITTKHMLDILGFSPENRRLSYIMKDNGVLEQIGYIQTTKEIPILVGNFKDKYGDSLGLDFEYYEYDADWKDYVKTFANSYKIKKPVLAFNRHIKDPEWIETYTEEDYRDGTFYEVDNTTLIPFEVFLFCMEHKDIECDGFYLYSYLKMMNDRFPDGYRVALTQLCNDLGFSRGNLVNTLDALKRHRMIQVFHNQSFFAVGLKEEERMPNTYITNNWEYFNDNGDTKYEKIKYVDRKKYEEILEKEKKEQEEKNKKKKAYVPVDQLPF</sequence>
<dbReference type="STRING" id="1714264.BTO30_07130"/>
<dbReference type="Proteomes" id="UP000185568">
    <property type="component" value="Unassembled WGS sequence"/>
</dbReference>
<protein>
    <submittedName>
        <fullName evidence="2">Uncharacterized protein</fullName>
    </submittedName>
</protein>
<name>A0A1Q8Q6F2_9BACI</name>
<proteinExistence type="predicted"/>
<comment type="caution">
    <text evidence="2">The sequence shown here is derived from an EMBL/GenBank/DDBJ whole genome shotgun (WGS) entry which is preliminary data.</text>
</comment>
<gene>
    <name evidence="2" type="ORF">BTO30_07130</name>
</gene>
<keyword evidence="3" id="KW-1185">Reference proteome</keyword>
<evidence type="ECO:0000256" key="1">
    <source>
        <dbReference type="SAM" id="MobiDB-lite"/>
    </source>
</evidence>
<feature type="region of interest" description="Disordered" evidence="1">
    <location>
        <begin position="310"/>
        <end position="330"/>
    </location>
</feature>